<sequence>IINNGKFNEDTILIGHSAGAAVILSVLEELKVKISQAIIVSGFSTYPGGDGILKPIYDWEKIRNSAEEIVIINSDDDPYGHNDTRGRIMFDMLDMPNSAQIILKKQGHMGTEEFNQEYKKFPLLLRLVK</sequence>
<dbReference type="EMBL" id="LBSF01000037">
    <property type="protein sequence ID" value="KKQ11213.1"/>
    <property type="molecule type" value="Genomic_DNA"/>
</dbReference>
<name>A0A0G0EW62_9BACT</name>
<feature type="non-terminal residue" evidence="1">
    <location>
        <position position="1"/>
    </location>
</feature>
<dbReference type="Pfam" id="PF06821">
    <property type="entry name" value="Ser_hydrolase"/>
    <property type="match status" value="1"/>
</dbReference>
<dbReference type="Proteomes" id="UP000034075">
    <property type="component" value="Unassembled WGS sequence"/>
</dbReference>
<proteinExistence type="predicted"/>
<dbReference type="AlphaFoldDB" id="A0A0G0EW62"/>
<evidence type="ECO:0000313" key="2">
    <source>
        <dbReference type="Proteomes" id="UP000034075"/>
    </source>
</evidence>
<protein>
    <submittedName>
        <fullName evidence="1">Alpha/beta fold family hydrolase</fullName>
    </submittedName>
</protein>
<evidence type="ECO:0000313" key="1">
    <source>
        <dbReference type="EMBL" id="KKQ11213.1"/>
    </source>
</evidence>
<dbReference type="GO" id="GO:0016787">
    <property type="term" value="F:hydrolase activity"/>
    <property type="evidence" value="ECO:0007669"/>
    <property type="project" value="UniProtKB-KW"/>
</dbReference>
<accession>A0A0G0EW62</accession>
<dbReference type="InterPro" id="IPR010662">
    <property type="entry name" value="RBBP9/YdeN"/>
</dbReference>
<dbReference type="InterPro" id="IPR029058">
    <property type="entry name" value="AB_hydrolase_fold"/>
</dbReference>
<keyword evidence="1" id="KW-0378">Hydrolase</keyword>
<reference evidence="1 2" key="1">
    <citation type="journal article" date="2015" name="Nature">
        <title>rRNA introns, odd ribosomes, and small enigmatic genomes across a large radiation of phyla.</title>
        <authorList>
            <person name="Brown C.T."/>
            <person name="Hug L.A."/>
            <person name="Thomas B.C."/>
            <person name="Sharon I."/>
            <person name="Castelle C.J."/>
            <person name="Singh A."/>
            <person name="Wilkins M.J."/>
            <person name="Williams K.H."/>
            <person name="Banfield J.F."/>
        </authorList>
    </citation>
    <scope>NUCLEOTIDE SEQUENCE [LARGE SCALE GENOMIC DNA]</scope>
</reference>
<organism evidence="1 2">
    <name type="scientific">candidate division WS6 bacterium GW2011_GWC2_36_7</name>
    <dbReference type="NCBI Taxonomy" id="1619091"/>
    <lineage>
        <taxon>Bacteria</taxon>
        <taxon>Candidatus Dojkabacteria</taxon>
    </lineage>
</organism>
<dbReference type="SUPFAM" id="SSF53474">
    <property type="entry name" value="alpha/beta-Hydrolases"/>
    <property type="match status" value="1"/>
</dbReference>
<comment type="caution">
    <text evidence="1">The sequence shown here is derived from an EMBL/GenBank/DDBJ whole genome shotgun (WGS) entry which is preliminary data.</text>
</comment>
<gene>
    <name evidence="1" type="ORF">US24_C0037G0007</name>
</gene>
<dbReference type="Gene3D" id="3.40.50.1820">
    <property type="entry name" value="alpha/beta hydrolase"/>
    <property type="match status" value="1"/>
</dbReference>